<accession>A0A9D1MK78</accession>
<name>A0A9D1MK78_9FIRM</name>
<gene>
    <name evidence="2" type="ORF">IAB69_02905</name>
</gene>
<protein>
    <submittedName>
        <fullName evidence="2">Uncharacterized protein</fullName>
    </submittedName>
</protein>
<dbReference type="Proteomes" id="UP000824110">
    <property type="component" value="Unassembled WGS sequence"/>
</dbReference>
<evidence type="ECO:0000256" key="1">
    <source>
        <dbReference type="SAM" id="Phobius"/>
    </source>
</evidence>
<evidence type="ECO:0000313" key="3">
    <source>
        <dbReference type="Proteomes" id="UP000824110"/>
    </source>
</evidence>
<organism evidence="2 3">
    <name type="scientific">Candidatus Coproplasma excrementigallinarum</name>
    <dbReference type="NCBI Taxonomy" id="2840747"/>
    <lineage>
        <taxon>Bacteria</taxon>
        <taxon>Bacillati</taxon>
        <taxon>Bacillota</taxon>
        <taxon>Clostridia</taxon>
        <taxon>Eubacteriales</taxon>
        <taxon>Candidatus Coproplasma</taxon>
    </lineage>
</organism>
<dbReference type="AlphaFoldDB" id="A0A9D1MK78"/>
<comment type="caution">
    <text evidence="2">The sequence shown here is derived from an EMBL/GenBank/DDBJ whole genome shotgun (WGS) entry which is preliminary data.</text>
</comment>
<reference evidence="2" key="2">
    <citation type="journal article" date="2021" name="PeerJ">
        <title>Extensive microbial diversity within the chicken gut microbiome revealed by metagenomics and culture.</title>
        <authorList>
            <person name="Gilroy R."/>
            <person name="Ravi A."/>
            <person name="Getino M."/>
            <person name="Pursley I."/>
            <person name="Horton D.L."/>
            <person name="Alikhan N.F."/>
            <person name="Baker D."/>
            <person name="Gharbi K."/>
            <person name="Hall N."/>
            <person name="Watson M."/>
            <person name="Adriaenssens E.M."/>
            <person name="Foster-Nyarko E."/>
            <person name="Jarju S."/>
            <person name="Secka A."/>
            <person name="Antonio M."/>
            <person name="Oren A."/>
            <person name="Chaudhuri R.R."/>
            <person name="La Ragione R."/>
            <person name="Hildebrand F."/>
            <person name="Pallen M.J."/>
        </authorList>
    </citation>
    <scope>NUCLEOTIDE SEQUENCE</scope>
    <source>
        <strain evidence="2">CHK195-12923</strain>
    </source>
</reference>
<reference evidence="2" key="1">
    <citation type="submission" date="2020-10" db="EMBL/GenBank/DDBJ databases">
        <authorList>
            <person name="Gilroy R."/>
        </authorList>
    </citation>
    <scope>NUCLEOTIDE SEQUENCE</scope>
    <source>
        <strain evidence="2">CHK195-12923</strain>
    </source>
</reference>
<keyword evidence="1" id="KW-0812">Transmembrane</keyword>
<feature type="transmembrane region" description="Helical" evidence="1">
    <location>
        <begin position="53"/>
        <end position="75"/>
    </location>
</feature>
<dbReference type="EMBL" id="DVNE01000026">
    <property type="protein sequence ID" value="HIU61578.1"/>
    <property type="molecule type" value="Genomic_DNA"/>
</dbReference>
<keyword evidence="1" id="KW-0472">Membrane</keyword>
<evidence type="ECO:0000313" key="2">
    <source>
        <dbReference type="EMBL" id="HIU61578.1"/>
    </source>
</evidence>
<proteinExistence type="predicted"/>
<keyword evidence="1" id="KW-1133">Transmembrane helix</keyword>
<sequence length="393" mass="42839">MKDIEKLLKQAAKDVLPDDGVKKDIIYRLGIEENEKEVELGGIRAKLAGHKKVVAACACGLAAVIAVCAFIPLMIKSGNSFVPPSHPGQIQISASEEVYGFSAATAGMIISGAGASAGTMSATAMTAGTMSASATTAVTKAATTMSAGKSLGALAQGYTNSGRDQIDDEETIATINGYMNLVESLISGQNFTVAAYENTTGEYLYKYMMTTSYTDVLGVTHDGGTIHYNRTHEETEYDDGETETEYRIEGIMVLDGVEYPIHGESKSESDGGESEEEYELYVEMGKSSYILVEQSLENEDGESEIEYSYTVYENGKRVSRTTFEYEQEGNETELLMTTDEGNGQQIFAFEREGNEIVIRTGGVNGQEAYIVRIIDGQYVYYRGDKEIDREHRH</sequence>